<evidence type="ECO:0000256" key="1">
    <source>
        <dbReference type="SAM" id="MobiDB-lite"/>
    </source>
</evidence>
<keyword evidence="4" id="KW-1185">Reference proteome</keyword>
<organism evidence="3 4">
    <name type="scientific">Robertmurraya siralis</name>
    <dbReference type="NCBI Taxonomy" id="77777"/>
    <lineage>
        <taxon>Bacteria</taxon>
        <taxon>Bacillati</taxon>
        <taxon>Bacillota</taxon>
        <taxon>Bacilli</taxon>
        <taxon>Bacillales</taxon>
        <taxon>Bacillaceae</taxon>
        <taxon>Robertmurraya</taxon>
    </lineage>
</organism>
<dbReference type="AlphaFoldDB" id="A0A920BU97"/>
<protein>
    <submittedName>
        <fullName evidence="3">Uncharacterized protein</fullName>
    </submittedName>
</protein>
<sequence>MKEEQENPITEVDEEITTEPESSITTEVDDIGDPASTDFSSSDIIVTSPVDPRTMTVLETGKGDIHVIHEITLGDAILSTLIMGLVLFIVLDRVIRR</sequence>
<evidence type="ECO:0000313" key="3">
    <source>
        <dbReference type="EMBL" id="GIN62749.1"/>
    </source>
</evidence>
<comment type="caution">
    <text evidence="3">The sequence shown here is derived from an EMBL/GenBank/DDBJ whole genome shotgun (WGS) entry which is preliminary data.</text>
</comment>
<feature type="transmembrane region" description="Helical" evidence="2">
    <location>
        <begin position="76"/>
        <end position="95"/>
    </location>
</feature>
<keyword evidence="2" id="KW-0812">Transmembrane</keyword>
<dbReference type="RefSeq" id="WP_244988939.1">
    <property type="nucleotide sequence ID" value="NZ_BORC01000004.1"/>
</dbReference>
<dbReference type="EMBL" id="BORC01000004">
    <property type="protein sequence ID" value="GIN62749.1"/>
    <property type="molecule type" value="Genomic_DNA"/>
</dbReference>
<evidence type="ECO:0000256" key="2">
    <source>
        <dbReference type="SAM" id="Phobius"/>
    </source>
</evidence>
<keyword evidence="2" id="KW-0472">Membrane</keyword>
<evidence type="ECO:0000313" key="4">
    <source>
        <dbReference type="Proteomes" id="UP000682111"/>
    </source>
</evidence>
<gene>
    <name evidence="3" type="ORF">J27TS8_27420</name>
</gene>
<proteinExistence type="predicted"/>
<dbReference type="Proteomes" id="UP000682111">
    <property type="component" value="Unassembled WGS sequence"/>
</dbReference>
<reference evidence="3" key="1">
    <citation type="submission" date="2021-03" db="EMBL/GenBank/DDBJ databases">
        <title>Antimicrobial resistance genes in bacteria isolated from Japanese honey, and their potential for conferring macrolide and lincosamide resistance in the American foulbrood pathogen Paenibacillus larvae.</title>
        <authorList>
            <person name="Okamoto M."/>
            <person name="Kumagai M."/>
            <person name="Kanamori H."/>
            <person name="Takamatsu D."/>
        </authorList>
    </citation>
    <scope>NUCLEOTIDE SEQUENCE</scope>
    <source>
        <strain evidence="3">J27TS8</strain>
    </source>
</reference>
<name>A0A920BU97_9BACI</name>
<keyword evidence="2" id="KW-1133">Transmembrane helix</keyword>
<feature type="region of interest" description="Disordered" evidence="1">
    <location>
        <begin position="1"/>
        <end position="45"/>
    </location>
</feature>
<accession>A0A920BU97</accession>